<reference evidence="1" key="1">
    <citation type="submission" date="2018-11" db="EMBL/GenBank/DDBJ databases">
        <authorList>
            <person name="Alioto T."/>
            <person name="Alioto T."/>
        </authorList>
    </citation>
    <scope>NUCLEOTIDE SEQUENCE</scope>
</reference>
<dbReference type="Proteomes" id="UP000596742">
    <property type="component" value="Unassembled WGS sequence"/>
</dbReference>
<organism evidence="1 2">
    <name type="scientific">Mytilus galloprovincialis</name>
    <name type="common">Mediterranean mussel</name>
    <dbReference type="NCBI Taxonomy" id="29158"/>
    <lineage>
        <taxon>Eukaryota</taxon>
        <taxon>Metazoa</taxon>
        <taxon>Spiralia</taxon>
        <taxon>Lophotrochozoa</taxon>
        <taxon>Mollusca</taxon>
        <taxon>Bivalvia</taxon>
        <taxon>Autobranchia</taxon>
        <taxon>Pteriomorphia</taxon>
        <taxon>Mytilida</taxon>
        <taxon>Mytiloidea</taxon>
        <taxon>Mytilidae</taxon>
        <taxon>Mytilinae</taxon>
        <taxon>Mytilus</taxon>
    </lineage>
</organism>
<accession>A0A8B6DX72</accession>
<evidence type="ECO:0000313" key="1">
    <source>
        <dbReference type="EMBL" id="VDI24995.1"/>
    </source>
</evidence>
<evidence type="ECO:0000313" key="2">
    <source>
        <dbReference type="Proteomes" id="UP000596742"/>
    </source>
</evidence>
<gene>
    <name evidence="1" type="ORF">MGAL_10B020287</name>
</gene>
<comment type="caution">
    <text evidence="1">The sequence shown here is derived from an EMBL/GenBank/DDBJ whole genome shotgun (WGS) entry which is preliminary data.</text>
</comment>
<dbReference type="OrthoDB" id="6146283at2759"/>
<evidence type="ECO:0008006" key="3">
    <source>
        <dbReference type="Google" id="ProtNLM"/>
    </source>
</evidence>
<keyword evidence="2" id="KW-1185">Reference proteome</keyword>
<dbReference type="EMBL" id="UYJE01004097">
    <property type="protein sequence ID" value="VDI24995.1"/>
    <property type="molecule type" value="Genomic_DNA"/>
</dbReference>
<sequence length="373" mass="43151">MYKTLPDQTTYVKETLANDRQIINQALIEKGWMKDIYKVREKELWKKEPSGDQFVNRESLKSCDMIRKIAAGQLLRGQFIHDNLQTSSTYRHQLIDVDDNIEIMSPGIIETMETLEIFDREQADKFESVLKQYGIIFAKEMHIGINKSASVDVLASGGRNFIEQVNTKKDKQNSFTVTSETNSEKDSSQNYEAAKHALGGSVGGGYMWFETEVQVAFEHNKEKVTETRDFSELCKIGKKLENFGGPQEVDDIKLWKKGLTEYNNTWVIIDKDVSQKCYEGVWKVVQGKENEFLNANGFSKKNQNAWEKLFKGAKGDAMTWSLPQVFLDWKSEGKRFGYPVEENLFEKHKGQKEDYRIGEVRNKIEELQSWRRS</sequence>
<name>A0A8B6DX72_MYTGA</name>
<protein>
    <recommendedName>
        <fullName evidence="3">MACPF domain-containing protein</fullName>
    </recommendedName>
</protein>
<proteinExistence type="predicted"/>
<feature type="non-terminal residue" evidence="1">
    <location>
        <position position="373"/>
    </location>
</feature>
<dbReference type="AlphaFoldDB" id="A0A8B6DX72"/>